<evidence type="ECO:0000313" key="8">
    <source>
        <dbReference type="EMBL" id="KAH6654624.1"/>
    </source>
</evidence>
<dbReference type="SUPFAM" id="SSF57701">
    <property type="entry name" value="Zn2/Cys6 DNA-binding domain"/>
    <property type="match status" value="1"/>
</dbReference>
<dbReference type="GO" id="GO:0005634">
    <property type="term" value="C:nucleus"/>
    <property type="evidence" value="ECO:0007669"/>
    <property type="project" value="UniProtKB-SubCell"/>
</dbReference>
<feature type="domain" description="Zn(2)-C6 fungal-type" evidence="7">
    <location>
        <begin position="17"/>
        <end position="47"/>
    </location>
</feature>
<dbReference type="GeneID" id="70136256"/>
<accession>A0A9P8UM46</accession>
<dbReference type="GO" id="GO:0000981">
    <property type="term" value="F:DNA-binding transcription factor activity, RNA polymerase II-specific"/>
    <property type="evidence" value="ECO:0007669"/>
    <property type="project" value="InterPro"/>
</dbReference>
<reference evidence="8" key="1">
    <citation type="journal article" date="2021" name="Nat. Commun.">
        <title>Genetic determinants of endophytism in the Arabidopsis root mycobiome.</title>
        <authorList>
            <person name="Mesny F."/>
            <person name="Miyauchi S."/>
            <person name="Thiergart T."/>
            <person name="Pickel B."/>
            <person name="Atanasova L."/>
            <person name="Karlsson M."/>
            <person name="Huettel B."/>
            <person name="Barry K.W."/>
            <person name="Haridas S."/>
            <person name="Chen C."/>
            <person name="Bauer D."/>
            <person name="Andreopoulos W."/>
            <person name="Pangilinan J."/>
            <person name="LaButti K."/>
            <person name="Riley R."/>
            <person name="Lipzen A."/>
            <person name="Clum A."/>
            <person name="Drula E."/>
            <person name="Henrissat B."/>
            <person name="Kohler A."/>
            <person name="Grigoriev I.V."/>
            <person name="Martin F.M."/>
            <person name="Hacquard S."/>
        </authorList>
    </citation>
    <scope>NUCLEOTIDE SEQUENCE</scope>
    <source>
        <strain evidence="8">MPI-SDFR-AT-0073</strain>
    </source>
</reference>
<dbReference type="AlphaFoldDB" id="A0A9P8UM46"/>
<keyword evidence="2" id="KW-0479">Metal-binding</keyword>
<evidence type="ECO:0000256" key="2">
    <source>
        <dbReference type="ARBA" id="ARBA00022723"/>
    </source>
</evidence>
<gene>
    <name evidence="8" type="ORF">BKA67DRAFT_658908</name>
</gene>
<keyword evidence="3" id="KW-0805">Transcription regulation</keyword>
<dbReference type="PROSITE" id="PS00463">
    <property type="entry name" value="ZN2_CY6_FUNGAL_1"/>
    <property type="match status" value="1"/>
</dbReference>
<dbReference type="PROSITE" id="PS50048">
    <property type="entry name" value="ZN2_CY6_FUNGAL_2"/>
    <property type="match status" value="1"/>
</dbReference>
<dbReference type="PANTHER" id="PTHR47338:SF10">
    <property type="entry name" value="TRANSCRIPTION FACTOR DOMAIN-CONTAINING PROTEIN-RELATED"/>
    <property type="match status" value="1"/>
</dbReference>
<dbReference type="GO" id="GO:0003677">
    <property type="term" value="F:DNA binding"/>
    <property type="evidence" value="ECO:0007669"/>
    <property type="project" value="InterPro"/>
</dbReference>
<dbReference type="InterPro" id="IPR050815">
    <property type="entry name" value="TF_fung"/>
</dbReference>
<evidence type="ECO:0000256" key="3">
    <source>
        <dbReference type="ARBA" id="ARBA00023015"/>
    </source>
</evidence>
<dbReference type="Gene3D" id="4.10.240.10">
    <property type="entry name" value="Zn(2)-C6 fungal-type DNA-binding domain"/>
    <property type="match status" value="1"/>
</dbReference>
<dbReference type="RefSeq" id="XP_045958894.1">
    <property type="nucleotide sequence ID" value="XM_046107365.1"/>
</dbReference>
<sequence>MPPTDASAEGSSSNELACTSCRNRKLKCDRVKPACTRCAKFQGECVYPESRRKPAFKRRNVKELEARLAQVEDLLKQSGDKDSGEEKADEIFDFNFADFAPTTEDVFLQGMDYTLPSVPIEGGAMFSMPQADPSMPFTAADGTQTSGAAFGTELFGLGMSETLPPFEVTEELNRIFFERQQHFIPIVQPARYYQAYYSTPHMKPPMCLQYAIWTLASNGHEQYGHLHDIFYQRARQYAEADELKGFGEHFITVQHAQAWALITTDEAKCMLFTRAAMSGARAIRLAHMMGLHRLDGNDEDLSPTLMPPKDWVELEERRRTFWGIFCLDSHSSVSTGWPHLIDPCEITTHLPASESAFVSGEPMETCMLHEAFKGPSYSSFAGAILVCHLFNQIMRHVHRPGREDHPENYEYGEYWQRHRGIDNTISSAFMFLPEHFRLPEHYRDPTAVHTNLNYHASLICLHLAALERIDDYKLADHAKIASESRLFTAAQEIVNIMKMTSHLKTNPRSPMAAVALYCAASVFIYQCKANPSPKNIDNLDFIVVAMEAIGREHIITRAFLKQLLVDIELNNITQIGRPPSVDDMPNTITVGNHRIPLLARTHINRHSSRPQPPLPGRLPLGKPQGIVNPHRMRECGIGWGSSIKDNGTGAGLCTYAGDHGLKSMLGQDITPGSIIPDEGNAAKRKRGSHGDASTTEPGQDQDPLLWGPTAAAATTASDTTPSSSSTLPTESGDPEIPSTRPDVFASFQRSPWAHLSRGITNSLPYRATTTAAAGQETPATGPADEPMPPPPQPAPAQARARGAPGPAAREAAATAPLDRAGLFTFAQRLTGSATAVVAPPGRSDPWFMAAAAGVNGQGGGDADELDWEALATSAGIDVAAFPGLVANVEAGAGRNHPG</sequence>
<feature type="compositionally biased region" description="Pro residues" evidence="6">
    <location>
        <begin position="785"/>
        <end position="794"/>
    </location>
</feature>
<evidence type="ECO:0000256" key="6">
    <source>
        <dbReference type="SAM" id="MobiDB-lite"/>
    </source>
</evidence>
<feature type="region of interest" description="Disordered" evidence="6">
    <location>
        <begin position="667"/>
        <end position="742"/>
    </location>
</feature>
<dbReference type="Proteomes" id="UP000758603">
    <property type="component" value="Unassembled WGS sequence"/>
</dbReference>
<dbReference type="InterPro" id="IPR007219">
    <property type="entry name" value="XnlR_reg_dom"/>
</dbReference>
<dbReference type="GO" id="GO:0006351">
    <property type="term" value="P:DNA-templated transcription"/>
    <property type="evidence" value="ECO:0007669"/>
    <property type="project" value="InterPro"/>
</dbReference>
<dbReference type="InterPro" id="IPR001138">
    <property type="entry name" value="Zn2Cys6_DnaBD"/>
</dbReference>
<keyword evidence="4" id="KW-0804">Transcription</keyword>
<evidence type="ECO:0000259" key="7">
    <source>
        <dbReference type="PROSITE" id="PS50048"/>
    </source>
</evidence>
<feature type="compositionally biased region" description="Low complexity" evidence="6">
    <location>
        <begin position="708"/>
        <end position="729"/>
    </location>
</feature>
<name>A0A9P8UM46_9PEZI</name>
<keyword evidence="5" id="KW-0539">Nucleus</keyword>
<feature type="compositionally biased region" description="Low complexity" evidence="6">
    <location>
        <begin position="795"/>
        <end position="813"/>
    </location>
</feature>
<feature type="region of interest" description="Disordered" evidence="6">
    <location>
        <begin position="771"/>
        <end position="813"/>
    </location>
</feature>
<dbReference type="CDD" id="cd12148">
    <property type="entry name" value="fungal_TF_MHR"/>
    <property type="match status" value="1"/>
</dbReference>
<dbReference type="Pfam" id="PF04082">
    <property type="entry name" value="Fungal_trans"/>
    <property type="match status" value="1"/>
</dbReference>
<dbReference type="Pfam" id="PF00172">
    <property type="entry name" value="Zn_clus"/>
    <property type="match status" value="1"/>
</dbReference>
<dbReference type="EMBL" id="JAGPXC010000004">
    <property type="protein sequence ID" value="KAH6654624.1"/>
    <property type="molecule type" value="Genomic_DNA"/>
</dbReference>
<dbReference type="SMART" id="SM00066">
    <property type="entry name" value="GAL4"/>
    <property type="match status" value="1"/>
</dbReference>
<comment type="caution">
    <text evidence="8">The sequence shown here is derived from an EMBL/GenBank/DDBJ whole genome shotgun (WGS) entry which is preliminary data.</text>
</comment>
<evidence type="ECO:0000256" key="4">
    <source>
        <dbReference type="ARBA" id="ARBA00023163"/>
    </source>
</evidence>
<dbReference type="CDD" id="cd00067">
    <property type="entry name" value="GAL4"/>
    <property type="match status" value="1"/>
</dbReference>
<dbReference type="OrthoDB" id="4456959at2759"/>
<organism evidence="8 9">
    <name type="scientific">Truncatella angustata</name>
    <dbReference type="NCBI Taxonomy" id="152316"/>
    <lineage>
        <taxon>Eukaryota</taxon>
        <taxon>Fungi</taxon>
        <taxon>Dikarya</taxon>
        <taxon>Ascomycota</taxon>
        <taxon>Pezizomycotina</taxon>
        <taxon>Sordariomycetes</taxon>
        <taxon>Xylariomycetidae</taxon>
        <taxon>Amphisphaeriales</taxon>
        <taxon>Sporocadaceae</taxon>
        <taxon>Truncatella</taxon>
    </lineage>
</organism>
<dbReference type="SMART" id="SM00906">
    <property type="entry name" value="Fungal_trans"/>
    <property type="match status" value="1"/>
</dbReference>
<dbReference type="PANTHER" id="PTHR47338">
    <property type="entry name" value="ZN(II)2CYS6 TRANSCRIPTION FACTOR (EUROFUNG)-RELATED"/>
    <property type="match status" value="1"/>
</dbReference>
<dbReference type="InterPro" id="IPR036864">
    <property type="entry name" value="Zn2-C6_fun-type_DNA-bd_sf"/>
</dbReference>
<evidence type="ECO:0000313" key="9">
    <source>
        <dbReference type="Proteomes" id="UP000758603"/>
    </source>
</evidence>
<evidence type="ECO:0000256" key="1">
    <source>
        <dbReference type="ARBA" id="ARBA00004123"/>
    </source>
</evidence>
<proteinExistence type="predicted"/>
<protein>
    <recommendedName>
        <fullName evidence="7">Zn(2)-C6 fungal-type domain-containing protein</fullName>
    </recommendedName>
</protein>
<comment type="subcellular location">
    <subcellularLocation>
        <location evidence="1">Nucleus</location>
    </subcellularLocation>
</comment>
<evidence type="ECO:0000256" key="5">
    <source>
        <dbReference type="ARBA" id="ARBA00023242"/>
    </source>
</evidence>
<keyword evidence="9" id="KW-1185">Reference proteome</keyword>
<dbReference type="GO" id="GO:0008270">
    <property type="term" value="F:zinc ion binding"/>
    <property type="evidence" value="ECO:0007669"/>
    <property type="project" value="InterPro"/>
</dbReference>